<evidence type="ECO:0000256" key="3">
    <source>
        <dbReference type="ARBA" id="ARBA00022833"/>
    </source>
</evidence>
<dbReference type="InterPro" id="IPR020843">
    <property type="entry name" value="ER"/>
</dbReference>
<keyword evidence="2 5" id="KW-0479">Metal-binding</keyword>
<accession>C4WL00</accession>
<sequence length="352" mass="37964">MESIMAIARGYAATDADEPLVPFTFERREPNADDVVISIQYCGVCHSDIHTVRNEWKNAVYPIVPGHEIAGVVTAVGDAVTKFKVGDKVGVGCFVDSCVGCASRDVDNEQYLPGLIQTYNTFDAEGKERTQGGYSDHIVVKEGYVLSMPDNLPLDAAAPLLCAGITLYSPLRHWNAGPGKRVAIIGMGGLGHMGVKLANAMGAHVTVLSQSLSKKEDGLKLGAHEYYATSDAATFQKLAGTFDLIICTVGVAIDWNAYLALLKVNGTMVVVGVPEHMVPVHAFSLIPGRKSLAGSMIGSIKETQEMLDFCGQHNIVSEIEKINIQEINEAYERVLKSDVRYRFVIDMASLAA</sequence>
<evidence type="ECO:0000256" key="1">
    <source>
        <dbReference type="ARBA" id="ARBA00001947"/>
    </source>
</evidence>
<dbReference type="Pfam" id="PF08240">
    <property type="entry name" value="ADH_N"/>
    <property type="match status" value="1"/>
</dbReference>
<feature type="domain" description="Enoyl reductase (ER)" evidence="6">
    <location>
        <begin position="15"/>
        <end position="345"/>
    </location>
</feature>
<dbReference type="InterPro" id="IPR036291">
    <property type="entry name" value="NAD(P)-bd_dom_sf"/>
</dbReference>
<gene>
    <name evidence="7" type="ORF">OINT_2000691</name>
</gene>
<evidence type="ECO:0000313" key="8">
    <source>
        <dbReference type="Proteomes" id="UP000004386"/>
    </source>
</evidence>
<dbReference type="Gene3D" id="3.40.50.720">
    <property type="entry name" value="NAD(P)-binding Rossmann-like Domain"/>
    <property type="match status" value="1"/>
</dbReference>
<protein>
    <submittedName>
        <fullName evidence="7">Alcohol dehydrogenase</fullName>
    </submittedName>
</protein>
<reference evidence="7 8" key="1">
    <citation type="submission" date="2009-05" db="EMBL/GenBank/DDBJ databases">
        <authorList>
            <person name="Setubal J.C."/>
            <person name="Boyle S."/>
            <person name="Crasta O.R."/>
            <person name="Gillespie J.J."/>
            <person name="Kenyon R.W."/>
            <person name="Lu J."/>
            <person name="Mane S."/>
            <person name="Nagrani S."/>
            <person name="Shallom J.M."/>
            <person name="Shallom S."/>
            <person name="Shukla M."/>
            <person name="Snyder E.E."/>
            <person name="Sobral B.W."/>
            <person name="Wattam A.R."/>
            <person name="Will R."/>
            <person name="Williams K."/>
            <person name="Yoo H."/>
            <person name="Munk C."/>
            <person name="Tapia R."/>
            <person name="Green L."/>
            <person name="Rogers Y."/>
            <person name="Detter J.C."/>
            <person name="Bruce D."/>
            <person name="Brettin T.S."/>
            <person name="Tsolis R."/>
        </authorList>
    </citation>
    <scope>NUCLEOTIDE SEQUENCE [LARGE SCALE GENOMIC DNA]</scope>
    <source>
        <strain evidence="7 8">LMG 3301</strain>
    </source>
</reference>
<evidence type="ECO:0000259" key="6">
    <source>
        <dbReference type="SMART" id="SM00829"/>
    </source>
</evidence>
<dbReference type="PROSITE" id="PS00059">
    <property type="entry name" value="ADH_ZINC"/>
    <property type="match status" value="1"/>
</dbReference>
<organism evidence="7 8">
    <name type="scientific">Brucella intermedia LMG 3301</name>
    <dbReference type="NCBI Taxonomy" id="641118"/>
    <lineage>
        <taxon>Bacteria</taxon>
        <taxon>Pseudomonadati</taxon>
        <taxon>Pseudomonadota</taxon>
        <taxon>Alphaproteobacteria</taxon>
        <taxon>Hyphomicrobiales</taxon>
        <taxon>Brucellaceae</taxon>
        <taxon>Brucella/Ochrobactrum group</taxon>
        <taxon>Brucella</taxon>
    </lineage>
</organism>
<dbReference type="GO" id="GO:0008106">
    <property type="term" value="F:alcohol dehydrogenase (NADP+) activity"/>
    <property type="evidence" value="ECO:0007669"/>
    <property type="project" value="UniProtKB-ARBA"/>
</dbReference>
<evidence type="ECO:0000256" key="2">
    <source>
        <dbReference type="ARBA" id="ARBA00022723"/>
    </source>
</evidence>
<dbReference type="SUPFAM" id="SSF50129">
    <property type="entry name" value="GroES-like"/>
    <property type="match status" value="1"/>
</dbReference>
<evidence type="ECO:0000256" key="4">
    <source>
        <dbReference type="ARBA" id="ARBA00023002"/>
    </source>
</evidence>
<evidence type="ECO:0000256" key="5">
    <source>
        <dbReference type="RuleBase" id="RU361277"/>
    </source>
</evidence>
<keyword evidence="4" id="KW-0560">Oxidoreductase</keyword>
<proteinExistence type="inferred from homology"/>
<comment type="caution">
    <text evidence="7">The sequence shown here is derived from an EMBL/GenBank/DDBJ whole genome shotgun (WGS) entry which is preliminary data.</text>
</comment>
<dbReference type="CDD" id="cd05283">
    <property type="entry name" value="CAD1"/>
    <property type="match status" value="1"/>
</dbReference>
<keyword evidence="3 5" id="KW-0862">Zinc</keyword>
<dbReference type="EMBL" id="ACQA01000002">
    <property type="protein sequence ID" value="EEQ93534.1"/>
    <property type="molecule type" value="Genomic_DNA"/>
</dbReference>
<dbReference type="Proteomes" id="UP000004386">
    <property type="component" value="Unassembled WGS sequence"/>
</dbReference>
<dbReference type="SUPFAM" id="SSF51735">
    <property type="entry name" value="NAD(P)-binding Rossmann-fold domains"/>
    <property type="match status" value="1"/>
</dbReference>
<dbReference type="InterPro" id="IPR013154">
    <property type="entry name" value="ADH-like_N"/>
</dbReference>
<comment type="cofactor">
    <cofactor evidence="1 5">
        <name>Zn(2+)</name>
        <dbReference type="ChEBI" id="CHEBI:29105"/>
    </cofactor>
</comment>
<dbReference type="HOGENOM" id="CLU_026673_20_2_5"/>
<dbReference type="InterPro" id="IPR002328">
    <property type="entry name" value="ADH_Zn_CS"/>
</dbReference>
<dbReference type="InterPro" id="IPR047109">
    <property type="entry name" value="CAD-like"/>
</dbReference>
<dbReference type="InterPro" id="IPR013149">
    <property type="entry name" value="ADH-like_C"/>
</dbReference>
<dbReference type="Gene3D" id="3.90.180.10">
    <property type="entry name" value="Medium-chain alcohol dehydrogenases, catalytic domain"/>
    <property type="match status" value="1"/>
</dbReference>
<dbReference type="GO" id="GO:0008270">
    <property type="term" value="F:zinc ion binding"/>
    <property type="evidence" value="ECO:0007669"/>
    <property type="project" value="InterPro"/>
</dbReference>
<comment type="similarity">
    <text evidence="5">Belongs to the zinc-containing alcohol dehydrogenase family.</text>
</comment>
<name>C4WL00_9HYPH</name>
<dbReference type="InterPro" id="IPR011032">
    <property type="entry name" value="GroES-like_sf"/>
</dbReference>
<dbReference type="Pfam" id="PF00107">
    <property type="entry name" value="ADH_zinc_N"/>
    <property type="match status" value="1"/>
</dbReference>
<evidence type="ECO:0000313" key="7">
    <source>
        <dbReference type="EMBL" id="EEQ93534.1"/>
    </source>
</evidence>
<dbReference type="AlphaFoldDB" id="C4WL00"/>
<dbReference type="FunFam" id="3.40.50.720:FF:000022">
    <property type="entry name" value="Cinnamyl alcohol dehydrogenase"/>
    <property type="match status" value="1"/>
</dbReference>
<dbReference type="SMART" id="SM00829">
    <property type="entry name" value="PKS_ER"/>
    <property type="match status" value="1"/>
</dbReference>
<dbReference type="PANTHER" id="PTHR42683">
    <property type="entry name" value="ALDEHYDE REDUCTASE"/>
    <property type="match status" value="1"/>
</dbReference>